<evidence type="ECO:0000313" key="10">
    <source>
        <dbReference type="EMBL" id="AQN78427.1"/>
    </source>
</evidence>
<dbReference type="GO" id="GO:0005549">
    <property type="term" value="F:odorant binding"/>
    <property type="evidence" value="ECO:0007669"/>
    <property type="project" value="InterPro"/>
</dbReference>
<dbReference type="GO" id="GO:0005886">
    <property type="term" value="C:plasma membrane"/>
    <property type="evidence" value="ECO:0007669"/>
    <property type="project" value="TreeGrafter"/>
</dbReference>
<evidence type="ECO:0000256" key="3">
    <source>
        <dbReference type="ARBA" id="ARBA00022692"/>
    </source>
</evidence>
<keyword evidence="7 10" id="KW-0675">Receptor</keyword>
<evidence type="ECO:0000256" key="8">
    <source>
        <dbReference type="ARBA" id="ARBA00023224"/>
    </source>
</evidence>
<keyword evidence="3 9" id="KW-0812">Transmembrane</keyword>
<feature type="transmembrane region" description="Helical" evidence="9">
    <location>
        <begin position="70"/>
        <end position="90"/>
    </location>
</feature>
<reference evidence="10" key="1">
    <citation type="journal article" date="2017" name="Comp. Biochem. Physiol. Part D Genomics Proteomics">
        <title>Candidate chemosensory genes identified in the endoparasitoid Meteorus pulchricornis (Hymenoptera: Braconidae) by antennal transcriptome analysis.</title>
        <authorList>
            <person name="Sheng S."/>
            <person name="Liao C.W."/>
            <person name="Zheng Y."/>
            <person name="Zhou Y."/>
            <person name="Xu Y."/>
            <person name="Song W.M."/>
            <person name="He P."/>
            <person name="Zhang J."/>
            <person name="Wu F.A."/>
        </authorList>
    </citation>
    <scope>NUCLEOTIDE SEQUENCE</scope>
    <source>
        <strain evidence="10">Zhenjiang</strain>
    </source>
</reference>
<keyword evidence="2" id="KW-0716">Sensory transduction</keyword>
<dbReference type="GO" id="GO:0004984">
    <property type="term" value="F:olfactory receptor activity"/>
    <property type="evidence" value="ECO:0007669"/>
    <property type="project" value="InterPro"/>
</dbReference>
<dbReference type="AlphaFoldDB" id="A0A1S5VFL6"/>
<evidence type="ECO:0000256" key="5">
    <source>
        <dbReference type="ARBA" id="ARBA00022989"/>
    </source>
</evidence>
<sequence length="281" mass="31880">MVWNADTNYALGFYKVIGRFIGIWPLEYNRIPSIIRVIIFVATQVWFCIDLTMQVIFKGNCGTLPEVIDVLSWILVGFSTSVKMIFLTIYRCNMKTIMNTAITDWSTVDVPESRQIMLKFATVGRIGSVIQVCSAYSVCVLQITRCLPAITTTLNHQSNSTVPICIPLWPACWVPQNVFDYTINFINQSFLAIILVICYSGCESVFFGTAMHLSGQFEELYRNPKHLDGSGDYSQQLQQLVKFIERHKHLLILAKDFEETYNIIILVHVAVDVLIPCVSGQ</sequence>
<evidence type="ECO:0000256" key="9">
    <source>
        <dbReference type="SAM" id="Phobius"/>
    </source>
</evidence>
<dbReference type="Pfam" id="PF02949">
    <property type="entry name" value="7tm_6"/>
    <property type="match status" value="1"/>
</dbReference>
<comment type="subcellular location">
    <subcellularLocation>
        <location evidence="1">Membrane</location>
        <topology evidence="1">Multi-pass membrane protein</topology>
    </subcellularLocation>
</comment>
<keyword evidence="6 9" id="KW-0472">Membrane</keyword>
<dbReference type="EMBL" id="KY445492">
    <property type="protein sequence ID" value="AQN78427.1"/>
    <property type="molecule type" value="mRNA"/>
</dbReference>
<evidence type="ECO:0000256" key="1">
    <source>
        <dbReference type="ARBA" id="ARBA00004141"/>
    </source>
</evidence>
<keyword evidence="5 9" id="KW-1133">Transmembrane helix</keyword>
<evidence type="ECO:0000256" key="2">
    <source>
        <dbReference type="ARBA" id="ARBA00022606"/>
    </source>
</evidence>
<accession>A0A1S5VFL6</accession>
<evidence type="ECO:0000256" key="4">
    <source>
        <dbReference type="ARBA" id="ARBA00022725"/>
    </source>
</evidence>
<dbReference type="PANTHER" id="PTHR21137">
    <property type="entry name" value="ODORANT RECEPTOR"/>
    <property type="match status" value="1"/>
</dbReference>
<protein>
    <submittedName>
        <fullName evidence="10">Olfactory receptor 25</fullName>
    </submittedName>
</protein>
<proteinExistence type="evidence at transcript level"/>
<evidence type="ECO:0000256" key="7">
    <source>
        <dbReference type="ARBA" id="ARBA00023170"/>
    </source>
</evidence>
<keyword evidence="8" id="KW-0807">Transducer</keyword>
<feature type="transmembrane region" description="Helical" evidence="9">
    <location>
        <begin position="37"/>
        <end position="58"/>
    </location>
</feature>
<name>A0A1S5VFL6_9HYME</name>
<keyword evidence="4" id="KW-0552">Olfaction</keyword>
<dbReference type="InterPro" id="IPR004117">
    <property type="entry name" value="7tm6_olfct_rcpt"/>
</dbReference>
<dbReference type="GO" id="GO:0007165">
    <property type="term" value="P:signal transduction"/>
    <property type="evidence" value="ECO:0007669"/>
    <property type="project" value="UniProtKB-KW"/>
</dbReference>
<evidence type="ECO:0000256" key="6">
    <source>
        <dbReference type="ARBA" id="ARBA00023136"/>
    </source>
</evidence>
<dbReference type="PANTHER" id="PTHR21137:SF26">
    <property type="entry name" value="ODORANT RECEPTOR 10A-RELATED"/>
    <property type="match status" value="1"/>
</dbReference>
<organism evidence="10">
    <name type="scientific">Meteorus pulchricornis</name>
    <dbReference type="NCBI Taxonomy" id="51522"/>
    <lineage>
        <taxon>Eukaryota</taxon>
        <taxon>Metazoa</taxon>
        <taxon>Ecdysozoa</taxon>
        <taxon>Arthropoda</taxon>
        <taxon>Hexapoda</taxon>
        <taxon>Insecta</taxon>
        <taxon>Pterygota</taxon>
        <taxon>Neoptera</taxon>
        <taxon>Endopterygota</taxon>
        <taxon>Hymenoptera</taxon>
        <taxon>Apocrita</taxon>
        <taxon>Ichneumonoidea</taxon>
        <taxon>Braconidae</taxon>
        <taxon>Meteorinae</taxon>
        <taxon>Meteorus</taxon>
    </lineage>
</organism>